<sequence>MARLLLGLLLLASLSTVLASIVDSCASDLSAMIDGAGGVDDSKLNASSIYSESYSPAHSRLTATSSWLRVYSDSEPWLQVEFEASMPIIAIDTKGYSSYYVTEYKISHSMDGLTWIWYENDASPRVFSGSLNDSSVLIRNYFDPPIEASFLRLHPVAWNEHPGVKWELYTCDTYTTESETTSANDMHTTDPETTSANDMHTTEPENISANDMHTTKPETTSANDMHTTEPDTTSTCRIA</sequence>
<dbReference type="STRING" id="283909.R7UB39"/>
<gene>
    <name evidence="10" type="ORF">CAPTEDRAFT_195559</name>
</gene>
<feature type="compositionally biased region" description="Polar residues" evidence="7">
    <location>
        <begin position="183"/>
        <end position="239"/>
    </location>
</feature>
<dbReference type="InterPro" id="IPR050633">
    <property type="entry name" value="Neuropilin_MCO_CoagFactor"/>
</dbReference>
<dbReference type="Pfam" id="PF00754">
    <property type="entry name" value="F5_F8_type_C"/>
    <property type="match status" value="1"/>
</dbReference>
<keyword evidence="5" id="KW-0472">Membrane</keyword>
<feature type="chain" id="PRO_5008787836" description="F5/8 type C domain-containing protein" evidence="8">
    <location>
        <begin position="20"/>
        <end position="239"/>
    </location>
</feature>
<dbReference type="CDD" id="cd00057">
    <property type="entry name" value="FA58C"/>
    <property type="match status" value="1"/>
</dbReference>
<keyword evidence="12" id="KW-1185">Reference proteome</keyword>
<evidence type="ECO:0000256" key="2">
    <source>
        <dbReference type="ARBA" id="ARBA00004613"/>
    </source>
</evidence>
<evidence type="ECO:0000313" key="12">
    <source>
        <dbReference type="Proteomes" id="UP000014760"/>
    </source>
</evidence>
<dbReference type="OrthoDB" id="10028859at2759"/>
<dbReference type="InterPro" id="IPR008979">
    <property type="entry name" value="Galactose-bd-like_sf"/>
</dbReference>
<feature type="domain" description="F5/8 type C" evidence="9">
    <location>
        <begin position="25"/>
        <end position="171"/>
    </location>
</feature>
<comment type="subcellular location">
    <subcellularLocation>
        <location evidence="1">Endomembrane system</location>
        <topology evidence="1">Peripheral membrane protein</topology>
    </subcellularLocation>
    <subcellularLocation>
        <location evidence="2">Secreted</location>
    </subcellularLocation>
</comment>
<dbReference type="FunFam" id="2.60.120.260:FF:000016">
    <property type="entry name" value="Contactin-associated protein-like 4 isoform 1"/>
    <property type="match status" value="1"/>
</dbReference>
<dbReference type="Gene3D" id="2.60.120.260">
    <property type="entry name" value="Galactose-binding domain-like"/>
    <property type="match status" value="1"/>
</dbReference>
<reference evidence="11" key="3">
    <citation type="submission" date="2015-06" db="UniProtKB">
        <authorList>
            <consortium name="EnsemblMetazoa"/>
        </authorList>
    </citation>
    <scope>IDENTIFICATION</scope>
</reference>
<keyword evidence="4" id="KW-0130">Cell adhesion</keyword>
<dbReference type="OMA" id="CKGRANG"/>
<dbReference type="GO" id="GO:0005886">
    <property type="term" value="C:plasma membrane"/>
    <property type="evidence" value="ECO:0007669"/>
    <property type="project" value="TreeGrafter"/>
</dbReference>
<dbReference type="GO" id="GO:0005576">
    <property type="term" value="C:extracellular region"/>
    <property type="evidence" value="ECO:0007669"/>
    <property type="project" value="UniProtKB-SubCell"/>
</dbReference>
<dbReference type="InterPro" id="IPR000421">
    <property type="entry name" value="FA58C"/>
</dbReference>
<dbReference type="PROSITE" id="PS50022">
    <property type="entry name" value="FA58C_3"/>
    <property type="match status" value="1"/>
</dbReference>
<reference evidence="12" key="1">
    <citation type="submission" date="2012-12" db="EMBL/GenBank/DDBJ databases">
        <authorList>
            <person name="Hellsten U."/>
            <person name="Grimwood J."/>
            <person name="Chapman J.A."/>
            <person name="Shapiro H."/>
            <person name="Aerts A."/>
            <person name="Otillar R.P."/>
            <person name="Terry A.Y."/>
            <person name="Boore J.L."/>
            <person name="Simakov O."/>
            <person name="Marletaz F."/>
            <person name="Cho S.-J."/>
            <person name="Edsinger-Gonzales E."/>
            <person name="Havlak P."/>
            <person name="Kuo D.-H."/>
            <person name="Larsson T."/>
            <person name="Lv J."/>
            <person name="Arendt D."/>
            <person name="Savage R."/>
            <person name="Osoegawa K."/>
            <person name="de Jong P."/>
            <person name="Lindberg D.R."/>
            <person name="Seaver E.C."/>
            <person name="Weisblat D.A."/>
            <person name="Putnam N.H."/>
            <person name="Grigoriev I.V."/>
            <person name="Rokhsar D.S."/>
        </authorList>
    </citation>
    <scope>NUCLEOTIDE SEQUENCE</scope>
    <source>
        <strain evidence="12">I ESC-2004</strain>
    </source>
</reference>
<accession>R7UB39</accession>
<dbReference type="EnsemblMetazoa" id="CapteT195559">
    <property type="protein sequence ID" value="CapteP195559"/>
    <property type="gene ID" value="CapteG195559"/>
</dbReference>
<evidence type="ECO:0000259" key="9">
    <source>
        <dbReference type="PROSITE" id="PS50022"/>
    </source>
</evidence>
<evidence type="ECO:0000256" key="5">
    <source>
        <dbReference type="ARBA" id="ARBA00023136"/>
    </source>
</evidence>
<organism evidence="10">
    <name type="scientific">Capitella teleta</name>
    <name type="common">Polychaete worm</name>
    <dbReference type="NCBI Taxonomy" id="283909"/>
    <lineage>
        <taxon>Eukaryota</taxon>
        <taxon>Metazoa</taxon>
        <taxon>Spiralia</taxon>
        <taxon>Lophotrochozoa</taxon>
        <taxon>Annelida</taxon>
        <taxon>Polychaeta</taxon>
        <taxon>Sedentaria</taxon>
        <taxon>Scolecida</taxon>
        <taxon>Capitellidae</taxon>
        <taxon>Capitella</taxon>
    </lineage>
</organism>
<feature type="signal peptide" evidence="8">
    <location>
        <begin position="1"/>
        <end position="19"/>
    </location>
</feature>
<dbReference type="PANTHER" id="PTHR46806">
    <property type="entry name" value="F5/8 TYPE C DOMAIN-CONTAINING PROTEIN"/>
    <property type="match status" value="1"/>
</dbReference>
<protein>
    <recommendedName>
        <fullName evidence="9">F5/8 type C domain-containing protein</fullName>
    </recommendedName>
</protein>
<dbReference type="SUPFAM" id="SSF49785">
    <property type="entry name" value="Galactose-binding domain-like"/>
    <property type="match status" value="1"/>
</dbReference>
<reference evidence="10 12" key="2">
    <citation type="journal article" date="2013" name="Nature">
        <title>Insights into bilaterian evolution from three spiralian genomes.</title>
        <authorList>
            <person name="Simakov O."/>
            <person name="Marletaz F."/>
            <person name="Cho S.J."/>
            <person name="Edsinger-Gonzales E."/>
            <person name="Havlak P."/>
            <person name="Hellsten U."/>
            <person name="Kuo D.H."/>
            <person name="Larsson T."/>
            <person name="Lv J."/>
            <person name="Arendt D."/>
            <person name="Savage R."/>
            <person name="Osoegawa K."/>
            <person name="de Jong P."/>
            <person name="Grimwood J."/>
            <person name="Chapman J.A."/>
            <person name="Shapiro H."/>
            <person name="Aerts A."/>
            <person name="Otillar R.P."/>
            <person name="Terry A.Y."/>
            <person name="Boore J.L."/>
            <person name="Grigoriev I.V."/>
            <person name="Lindberg D.R."/>
            <person name="Seaver E.C."/>
            <person name="Weisblat D.A."/>
            <person name="Putnam N.H."/>
            <person name="Rokhsar D.S."/>
        </authorList>
    </citation>
    <scope>NUCLEOTIDE SEQUENCE</scope>
    <source>
        <strain evidence="10 12">I ESC-2004</strain>
    </source>
</reference>
<evidence type="ECO:0000256" key="3">
    <source>
        <dbReference type="ARBA" id="ARBA00022525"/>
    </source>
</evidence>
<dbReference type="PROSITE" id="PS01285">
    <property type="entry name" value="FA58C_1"/>
    <property type="match status" value="1"/>
</dbReference>
<evidence type="ECO:0000256" key="6">
    <source>
        <dbReference type="ARBA" id="ARBA00023157"/>
    </source>
</evidence>
<dbReference type="SMART" id="SM00231">
    <property type="entry name" value="FA58C"/>
    <property type="match status" value="1"/>
</dbReference>
<evidence type="ECO:0000256" key="7">
    <source>
        <dbReference type="SAM" id="MobiDB-lite"/>
    </source>
</evidence>
<dbReference type="GO" id="GO:0012505">
    <property type="term" value="C:endomembrane system"/>
    <property type="evidence" value="ECO:0007669"/>
    <property type="project" value="UniProtKB-SubCell"/>
</dbReference>
<dbReference type="HOGENOM" id="CLU_1162107_0_0_1"/>
<dbReference type="EMBL" id="KB305458">
    <property type="protein sequence ID" value="ELU01008.1"/>
    <property type="molecule type" value="Genomic_DNA"/>
</dbReference>
<feature type="region of interest" description="Disordered" evidence="7">
    <location>
        <begin position="179"/>
        <end position="239"/>
    </location>
</feature>
<dbReference type="Proteomes" id="UP000014760">
    <property type="component" value="Unassembled WGS sequence"/>
</dbReference>
<keyword evidence="8" id="KW-0732">Signal</keyword>
<keyword evidence="6" id="KW-1015">Disulfide bond</keyword>
<dbReference type="AlphaFoldDB" id="R7UB39"/>
<dbReference type="GO" id="GO:0007155">
    <property type="term" value="P:cell adhesion"/>
    <property type="evidence" value="ECO:0007669"/>
    <property type="project" value="UniProtKB-KW"/>
</dbReference>
<evidence type="ECO:0000313" key="11">
    <source>
        <dbReference type="EnsemblMetazoa" id="CapteP195559"/>
    </source>
</evidence>
<dbReference type="GO" id="GO:0038023">
    <property type="term" value="F:signaling receptor activity"/>
    <property type="evidence" value="ECO:0007669"/>
    <property type="project" value="TreeGrafter"/>
</dbReference>
<evidence type="ECO:0000256" key="8">
    <source>
        <dbReference type="SAM" id="SignalP"/>
    </source>
</evidence>
<dbReference type="PANTHER" id="PTHR46806:SF5">
    <property type="entry name" value="F5_8 TYPE C DOMAIN-CONTAINING PROTEIN"/>
    <property type="match status" value="1"/>
</dbReference>
<evidence type="ECO:0000256" key="1">
    <source>
        <dbReference type="ARBA" id="ARBA00004184"/>
    </source>
</evidence>
<keyword evidence="3" id="KW-0964">Secreted</keyword>
<proteinExistence type="predicted"/>
<name>R7UB39_CAPTE</name>
<evidence type="ECO:0000256" key="4">
    <source>
        <dbReference type="ARBA" id="ARBA00022889"/>
    </source>
</evidence>
<evidence type="ECO:0000313" key="10">
    <source>
        <dbReference type="EMBL" id="ELU01008.1"/>
    </source>
</evidence>
<dbReference type="EMBL" id="AMQN01009454">
    <property type="status" value="NOT_ANNOTATED_CDS"/>
    <property type="molecule type" value="Genomic_DNA"/>
</dbReference>